<proteinExistence type="predicted"/>
<accession>A0A8B8FGD3</accession>
<gene>
    <name evidence="2" type="primary">LOC112682988</name>
</gene>
<dbReference type="PANTHER" id="PTHR45749">
    <property type="match status" value="1"/>
</dbReference>
<protein>
    <submittedName>
        <fullName evidence="2">52 kDa repressor of the inhibitor of the protein kinase-like</fullName>
    </submittedName>
</protein>
<dbReference type="Proteomes" id="UP000694846">
    <property type="component" value="Unplaced"/>
</dbReference>
<organism evidence="1 2">
    <name type="scientific">Sipha flava</name>
    <name type="common">yellow sugarcane aphid</name>
    <dbReference type="NCBI Taxonomy" id="143950"/>
    <lineage>
        <taxon>Eukaryota</taxon>
        <taxon>Metazoa</taxon>
        <taxon>Ecdysozoa</taxon>
        <taxon>Arthropoda</taxon>
        <taxon>Hexapoda</taxon>
        <taxon>Insecta</taxon>
        <taxon>Pterygota</taxon>
        <taxon>Neoptera</taxon>
        <taxon>Paraneoptera</taxon>
        <taxon>Hemiptera</taxon>
        <taxon>Sternorrhyncha</taxon>
        <taxon>Aphidomorpha</taxon>
        <taxon>Aphidoidea</taxon>
        <taxon>Aphididae</taxon>
        <taxon>Sipha</taxon>
    </lineage>
</organism>
<keyword evidence="1" id="KW-1185">Reference proteome</keyword>
<dbReference type="PANTHER" id="PTHR45749:SF21">
    <property type="entry name" value="DUF4371 DOMAIN-CONTAINING PROTEIN"/>
    <property type="match status" value="1"/>
</dbReference>
<dbReference type="OrthoDB" id="10422495at2759"/>
<evidence type="ECO:0000313" key="1">
    <source>
        <dbReference type="Proteomes" id="UP000694846"/>
    </source>
</evidence>
<name>A0A8B8FGD3_9HEMI</name>
<dbReference type="RefSeq" id="XP_025409577.1">
    <property type="nucleotide sequence ID" value="XM_025553792.1"/>
</dbReference>
<dbReference type="GeneID" id="112682988"/>
<evidence type="ECO:0000313" key="2">
    <source>
        <dbReference type="RefSeq" id="XP_025409577.1"/>
    </source>
</evidence>
<dbReference type="AlphaFoldDB" id="A0A8B8FGD3"/>
<sequence length="193" mass="22263">MSQKRQSEINFFFKKLKTSDENNPSPSEGIENVSVLPTESEPATFSDWCEVDSNSQYDIAFAIEENANLKIRNDPNMLYKYLKETWSPKQNYIFPVYECTGENLANTIVQKLKEIGLSLEFLRGQGYDGGANMSGKYRGIQARILNLQPKAIYTHCESHRLNLTLIKACNVLSIKKLFSTVKEVSNYYLWFYR</sequence>
<reference evidence="2" key="1">
    <citation type="submission" date="2025-08" db="UniProtKB">
        <authorList>
            <consortium name="RefSeq"/>
        </authorList>
    </citation>
    <scope>IDENTIFICATION</scope>
    <source>
        <tissue evidence="2">Whole body</tissue>
    </source>
</reference>